<dbReference type="Proteomes" id="UP001497644">
    <property type="component" value="Chromosome 4"/>
</dbReference>
<evidence type="ECO:0008006" key="3">
    <source>
        <dbReference type="Google" id="ProtNLM"/>
    </source>
</evidence>
<protein>
    <recommendedName>
        <fullName evidence="3">Secreted protein</fullName>
    </recommendedName>
</protein>
<evidence type="ECO:0000313" key="1">
    <source>
        <dbReference type="EMBL" id="CAL1682705.1"/>
    </source>
</evidence>
<dbReference type="EMBL" id="OZ034827">
    <property type="protein sequence ID" value="CAL1682705.1"/>
    <property type="molecule type" value="Genomic_DNA"/>
</dbReference>
<proteinExistence type="predicted"/>
<name>A0AAV2NTL8_9HYME</name>
<evidence type="ECO:0000313" key="2">
    <source>
        <dbReference type="Proteomes" id="UP001497644"/>
    </source>
</evidence>
<reference evidence="1" key="1">
    <citation type="submission" date="2024-04" db="EMBL/GenBank/DDBJ databases">
        <authorList>
            <consortium name="Molecular Ecology Group"/>
        </authorList>
    </citation>
    <scope>NUCLEOTIDE SEQUENCE</scope>
</reference>
<dbReference type="AlphaFoldDB" id="A0AAV2NTL8"/>
<keyword evidence="2" id="KW-1185">Reference proteome</keyword>
<sequence>MMATTYLITLGAYTFAAAAIYGCASGATGNGRGTRRWAMLRSVERRRGASDENELFGCRLSFAADAKQIQTFKEEEKPAENRRRTR</sequence>
<gene>
    <name evidence="1" type="ORF">LPLAT_LOCUS8590</name>
</gene>
<accession>A0AAV2NTL8</accession>
<organism evidence="1 2">
    <name type="scientific">Lasius platythorax</name>
    <dbReference type="NCBI Taxonomy" id="488582"/>
    <lineage>
        <taxon>Eukaryota</taxon>
        <taxon>Metazoa</taxon>
        <taxon>Ecdysozoa</taxon>
        <taxon>Arthropoda</taxon>
        <taxon>Hexapoda</taxon>
        <taxon>Insecta</taxon>
        <taxon>Pterygota</taxon>
        <taxon>Neoptera</taxon>
        <taxon>Endopterygota</taxon>
        <taxon>Hymenoptera</taxon>
        <taxon>Apocrita</taxon>
        <taxon>Aculeata</taxon>
        <taxon>Formicoidea</taxon>
        <taxon>Formicidae</taxon>
        <taxon>Formicinae</taxon>
        <taxon>Lasius</taxon>
        <taxon>Lasius</taxon>
    </lineage>
</organism>